<accession>A0A448WIK5</accession>
<name>A0A448WIK5_9PLAT</name>
<comment type="caution">
    <text evidence="2">The sequence shown here is derived from an EMBL/GenBank/DDBJ whole genome shotgun (WGS) entry which is preliminary data.</text>
</comment>
<organism evidence="2 3">
    <name type="scientific">Protopolystoma xenopodis</name>
    <dbReference type="NCBI Taxonomy" id="117903"/>
    <lineage>
        <taxon>Eukaryota</taxon>
        <taxon>Metazoa</taxon>
        <taxon>Spiralia</taxon>
        <taxon>Lophotrochozoa</taxon>
        <taxon>Platyhelminthes</taxon>
        <taxon>Monogenea</taxon>
        <taxon>Polyopisthocotylea</taxon>
        <taxon>Polystomatidea</taxon>
        <taxon>Polystomatidae</taxon>
        <taxon>Protopolystoma</taxon>
    </lineage>
</organism>
<evidence type="ECO:0000313" key="3">
    <source>
        <dbReference type="Proteomes" id="UP000784294"/>
    </source>
</evidence>
<dbReference type="InterPro" id="IPR001478">
    <property type="entry name" value="PDZ"/>
</dbReference>
<dbReference type="OrthoDB" id="78824at2759"/>
<dbReference type="Proteomes" id="UP000784294">
    <property type="component" value="Unassembled WGS sequence"/>
</dbReference>
<dbReference type="SUPFAM" id="SSF50156">
    <property type="entry name" value="PDZ domain-like"/>
    <property type="match status" value="1"/>
</dbReference>
<dbReference type="InterPro" id="IPR036034">
    <property type="entry name" value="PDZ_sf"/>
</dbReference>
<dbReference type="AlphaFoldDB" id="A0A448WIK5"/>
<proteinExistence type="predicted"/>
<feature type="domain" description="PDZ" evidence="1">
    <location>
        <begin position="1"/>
        <end position="50"/>
    </location>
</feature>
<sequence>MTREPSNPSGPGFGFSIAGGSDSPYFSTNPGIFVTRIAANGVAELDGRIRQVVL</sequence>
<evidence type="ECO:0000313" key="2">
    <source>
        <dbReference type="EMBL" id="VEL12582.1"/>
    </source>
</evidence>
<reference evidence="2" key="1">
    <citation type="submission" date="2018-11" db="EMBL/GenBank/DDBJ databases">
        <authorList>
            <consortium name="Pathogen Informatics"/>
        </authorList>
    </citation>
    <scope>NUCLEOTIDE SEQUENCE</scope>
</reference>
<dbReference type="EMBL" id="CAAALY010015187">
    <property type="protein sequence ID" value="VEL12582.1"/>
    <property type="molecule type" value="Genomic_DNA"/>
</dbReference>
<dbReference type="Pfam" id="PF00595">
    <property type="entry name" value="PDZ"/>
    <property type="match status" value="1"/>
</dbReference>
<protein>
    <recommendedName>
        <fullName evidence="1">PDZ domain-containing protein</fullName>
    </recommendedName>
</protein>
<keyword evidence="3" id="KW-1185">Reference proteome</keyword>
<dbReference type="Gene3D" id="2.30.42.10">
    <property type="match status" value="1"/>
</dbReference>
<gene>
    <name evidence="2" type="ORF">PXEA_LOCUS6022</name>
</gene>
<dbReference type="PROSITE" id="PS50106">
    <property type="entry name" value="PDZ"/>
    <property type="match status" value="1"/>
</dbReference>
<evidence type="ECO:0000259" key="1">
    <source>
        <dbReference type="PROSITE" id="PS50106"/>
    </source>
</evidence>